<protein>
    <submittedName>
        <fullName evidence="2">Uncharacterized protein</fullName>
    </submittedName>
</protein>
<proteinExistence type="predicted"/>
<keyword evidence="1" id="KW-1133">Transmembrane helix</keyword>
<keyword evidence="1" id="KW-0472">Membrane</keyword>
<gene>
    <name evidence="2" type="ORF">LCDPAC01_01990</name>
</gene>
<feature type="transmembrane region" description="Helical" evidence="1">
    <location>
        <begin position="29"/>
        <end position="48"/>
    </location>
</feature>
<evidence type="ECO:0000256" key="1">
    <source>
        <dbReference type="SAM" id="Phobius"/>
    </source>
</evidence>
<dbReference type="EMBL" id="MK500289">
    <property type="protein sequence ID" value="QBK84718.1"/>
    <property type="molecule type" value="Genomic_DNA"/>
</dbReference>
<name>A0A481YN55_9VIRU</name>
<evidence type="ECO:0000313" key="2">
    <source>
        <dbReference type="EMBL" id="QBK84718.1"/>
    </source>
</evidence>
<keyword evidence="1" id="KW-0812">Transmembrane</keyword>
<organism evidence="2">
    <name type="scientific">Pithovirus LCDPAC01</name>
    <dbReference type="NCBI Taxonomy" id="2506600"/>
    <lineage>
        <taxon>Viruses</taxon>
        <taxon>Pithoviruses</taxon>
    </lineage>
</organism>
<accession>A0A481YN55</accession>
<sequence length="76" mass="9215">MLKMLSMKPIRGYFLDRDFFGNHRPGRKWINLLTYIVFIVIMVVIVLYGRSIIMDRENENIQKEEARLFDHTKHVF</sequence>
<reference evidence="2" key="1">
    <citation type="journal article" date="2019" name="MBio">
        <title>Virus Genomes from Deep Sea Sediments Expand the Ocean Megavirome and Support Independent Origins of Viral Gigantism.</title>
        <authorList>
            <person name="Backstrom D."/>
            <person name="Yutin N."/>
            <person name="Jorgensen S.L."/>
            <person name="Dharamshi J."/>
            <person name="Homa F."/>
            <person name="Zaremba-Niedwiedzka K."/>
            <person name="Spang A."/>
            <person name="Wolf Y.I."/>
            <person name="Koonin E.V."/>
            <person name="Ettema T.J."/>
        </authorList>
    </citation>
    <scope>NUCLEOTIDE SEQUENCE</scope>
</reference>